<dbReference type="EMBL" id="CAJNIZ010007038">
    <property type="protein sequence ID" value="CAE7254712.1"/>
    <property type="molecule type" value="Genomic_DNA"/>
</dbReference>
<gene>
    <name evidence="1" type="ORF">SPIL2461_LOCUS5075</name>
</gene>
<evidence type="ECO:0000313" key="2">
    <source>
        <dbReference type="Proteomes" id="UP000649617"/>
    </source>
</evidence>
<evidence type="ECO:0000313" key="1">
    <source>
        <dbReference type="EMBL" id="CAE7254712.1"/>
    </source>
</evidence>
<sequence>MITRCLNASKSDTENSFYSANWSAWRLGFDVCCNSQYNEELCHGLDVTLFDFSSRTFGPGDRVKDTPDPALADFCQEADDLLDAHFDERTFRSHSSALLQSMVSSPLERKMMAKVSALGLGKLLHRSKEAVRAEVVRQHIEQCRGDPTCWEQVSSLQAFFLRVQRGGSGKPSCIPAKSHVSTHTTNDNSTTEIFDLSNPIGQVWSAARAAKGAPPELKSKSLSCGRSCSFPNPGVKYTLYEIQHEKGTLTVGEKARFWLLDDESLQGTWVLLNSVSKDDILIVSDYTDGQITTGYSKVLEVRTRYRDEMLCSADCADFFADGVLIDCGGNAATRLWKLSASVVPLLLILWVTA</sequence>
<accession>A0A812M3N5</accession>
<dbReference type="OrthoDB" id="406649at2759"/>
<dbReference type="Proteomes" id="UP000649617">
    <property type="component" value="Unassembled WGS sequence"/>
</dbReference>
<organism evidence="1 2">
    <name type="scientific">Symbiodinium pilosum</name>
    <name type="common">Dinoflagellate</name>
    <dbReference type="NCBI Taxonomy" id="2952"/>
    <lineage>
        <taxon>Eukaryota</taxon>
        <taxon>Sar</taxon>
        <taxon>Alveolata</taxon>
        <taxon>Dinophyceae</taxon>
        <taxon>Suessiales</taxon>
        <taxon>Symbiodiniaceae</taxon>
        <taxon>Symbiodinium</taxon>
    </lineage>
</organism>
<name>A0A812M3N5_SYMPI</name>
<reference evidence="1" key="1">
    <citation type="submission" date="2021-02" db="EMBL/GenBank/DDBJ databases">
        <authorList>
            <person name="Dougan E. K."/>
            <person name="Rhodes N."/>
            <person name="Thang M."/>
            <person name="Chan C."/>
        </authorList>
    </citation>
    <scope>NUCLEOTIDE SEQUENCE</scope>
</reference>
<protein>
    <submittedName>
        <fullName evidence="1">Uncharacterized protein</fullName>
    </submittedName>
</protein>
<dbReference type="AlphaFoldDB" id="A0A812M3N5"/>
<proteinExistence type="predicted"/>
<keyword evidence="2" id="KW-1185">Reference proteome</keyword>
<comment type="caution">
    <text evidence="1">The sequence shown here is derived from an EMBL/GenBank/DDBJ whole genome shotgun (WGS) entry which is preliminary data.</text>
</comment>